<evidence type="ECO:0008006" key="4">
    <source>
        <dbReference type="Google" id="ProtNLM"/>
    </source>
</evidence>
<proteinExistence type="predicted"/>
<feature type="transmembrane region" description="Helical" evidence="1">
    <location>
        <begin position="253"/>
        <end position="276"/>
    </location>
</feature>
<keyword evidence="1" id="KW-0812">Transmembrane</keyword>
<name>A0A563W5J4_9CYAN</name>
<organism evidence="2 3">
    <name type="scientific">Hyella patelloides LEGE 07179</name>
    <dbReference type="NCBI Taxonomy" id="945734"/>
    <lineage>
        <taxon>Bacteria</taxon>
        <taxon>Bacillati</taxon>
        <taxon>Cyanobacteriota</taxon>
        <taxon>Cyanophyceae</taxon>
        <taxon>Pleurocapsales</taxon>
        <taxon>Hyellaceae</taxon>
        <taxon>Hyella</taxon>
    </lineage>
</organism>
<dbReference type="EMBL" id="CAACVJ010000705">
    <property type="protein sequence ID" value="VEP18925.1"/>
    <property type="molecule type" value="Genomic_DNA"/>
</dbReference>
<keyword evidence="1" id="KW-0472">Membrane</keyword>
<feature type="transmembrane region" description="Helical" evidence="1">
    <location>
        <begin position="88"/>
        <end position="107"/>
    </location>
</feature>
<sequence length="409" mass="47012">MNIQLKRSQQKFLFLLLITTIYTALVIWLDFLHASKLGDEGHFWKTSLTFSESLIPTIDQLKNYGELNTPLPFILFGGLEYLFQQGIFAGRLLNLILSLITVFIIGWPSRDKGGKAILSLLGLFSCPFYLLTSGRLFTDMIACFCVLVGFLGYVHNRHLLSCIAFILAIASRQYMLAFPVAIAIYELMVAFTKIKSTGEFNLSAQWRWIAPFIAALSILGWIYLFQGLAPSTGLEEMAPEFQQTTWYLKPNRAVYFLAFVSIFIVIPEFILFQPLARIQSLKQQWRKILLIAVGWLLYCLIFQPPTSSDGKFEPFLELLHYEFLKIALFYVLSLLACVRFSQPNLMFLCVLVNCFIMMKAHYWSKYVLPLAIVFWYLKSLGLEEKFSFSGIISKWSILGNKRRSNQIKS</sequence>
<dbReference type="AlphaFoldDB" id="A0A563W5J4"/>
<keyword evidence="3" id="KW-1185">Reference proteome</keyword>
<feature type="transmembrane region" description="Helical" evidence="1">
    <location>
        <begin position="318"/>
        <end position="338"/>
    </location>
</feature>
<feature type="transmembrane region" description="Helical" evidence="1">
    <location>
        <begin position="206"/>
        <end position="224"/>
    </location>
</feature>
<dbReference type="RefSeq" id="WP_144868512.1">
    <property type="nucleotide sequence ID" value="NZ_LR213853.1"/>
</dbReference>
<reference evidence="2 3" key="1">
    <citation type="submission" date="2019-01" db="EMBL/GenBank/DDBJ databases">
        <authorList>
            <person name="Brito A."/>
        </authorList>
    </citation>
    <scope>NUCLEOTIDE SEQUENCE [LARGE SCALE GENOMIC DNA]</scope>
    <source>
        <strain evidence="2">1</strain>
    </source>
</reference>
<dbReference type="OrthoDB" id="571043at2"/>
<feature type="transmembrane region" description="Helical" evidence="1">
    <location>
        <begin position="288"/>
        <end position="306"/>
    </location>
</feature>
<evidence type="ECO:0000313" key="3">
    <source>
        <dbReference type="Proteomes" id="UP000320055"/>
    </source>
</evidence>
<gene>
    <name evidence="2" type="ORF">H1P_960016</name>
</gene>
<accession>A0A563W5J4</accession>
<dbReference type="Proteomes" id="UP000320055">
    <property type="component" value="Unassembled WGS sequence"/>
</dbReference>
<keyword evidence="1" id="KW-1133">Transmembrane helix</keyword>
<evidence type="ECO:0000313" key="2">
    <source>
        <dbReference type="EMBL" id="VEP18925.1"/>
    </source>
</evidence>
<feature type="transmembrane region" description="Helical" evidence="1">
    <location>
        <begin position="158"/>
        <end position="185"/>
    </location>
</feature>
<feature type="transmembrane region" description="Helical" evidence="1">
    <location>
        <begin position="12"/>
        <end position="29"/>
    </location>
</feature>
<protein>
    <recommendedName>
        <fullName evidence="4">Glycosyltransferase RgtA/B/C/D-like domain-containing protein</fullName>
    </recommendedName>
</protein>
<evidence type="ECO:0000256" key="1">
    <source>
        <dbReference type="SAM" id="Phobius"/>
    </source>
</evidence>